<keyword evidence="1" id="KW-0812">Transmembrane</keyword>
<keyword evidence="3" id="KW-1185">Reference proteome</keyword>
<sequence>MNMNRTLFKSLLFTSCILIQIILSFLWHYVVSFTAVTVYYIGYFLGNYYAPDIRGDENLFVLFLFINLFFIVLFLGFIFLSYWFLPKRSQMPIILFWIVNLITVLISYVLFLK</sequence>
<gene>
    <name evidence="2" type="ORF">PTI45_03971</name>
</gene>
<dbReference type="EMBL" id="MDER01000081">
    <property type="protein sequence ID" value="ODP26653.1"/>
    <property type="molecule type" value="Genomic_DNA"/>
</dbReference>
<feature type="transmembrane region" description="Helical" evidence="1">
    <location>
        <begin position="61"/>
        <end position="85"/>
    </location>
</feature>
<organism evidence="2 3">
    <name type="scientific">Paenibacillus nuruki</name>
    <dbReference type="NCBI Taxonomy" id="1886670"/>
    <lineage>
        <taxon>Bacteria</taxon>
        <taxon>Bacillati</taxon>
        <taxon>Bacillota</taxon>
        <taxon>Bacilli</taxon>
        <taxon>Bacillales</taxon>
        <taxon>Paenibacillaceae</taxon>
        <taxon>Paenibacillus</taxon>
    </lineage>
</organism>
<accession>A0A1E3KZ21</accession>
<keyword evidence="1" id="KW-1133">Transmembrane helix</keyword>
<dbReference type="AlphaFoldDB" id="A0A1E3KZ21"/>
<evidence type="ECO:0000313" key="2">
    <source>
        <dbReference type="EMBL" id="ODP26653.1"/>
    </source>
</evidence>
<comment type="caution">
    <text evidence="2">The sequence shown here is derived from an EMBL/GenBank/DDBJ whole genome shotgun (WGS) entry which is preliminary data.</text>
</comment>
<evidence type="ECO:0000256" key="1">
    <source>
        <dbReference type="SAM" id="Phobius"/>
    </source>
</evidence>
<feature type="transmembrane region" description="Helical" evidence="1">
    <location>
        <begin position="12"/>
        <end position="41"/>
    </location>
</feature>
<dbReference type="Proteomes" id="UP000094578">
    <property type="component" value="Unassembled WGS sequence"/>
</dbReference>
<feature type="transmembrane region" description="Helical" evidence="1">
    <location>
        <begin position="92"/>
        <end position="111"/>
    </location>
</feature>
<keyword evidence="1" id="KW-0472">Membrane</keyword>
<evidence type="ECO:0000313" key="3">
    <source>
        <dbReference type="Proteomes" id="UP000094578"/>
    </source>
</evidence>
<name>A0A1E3KZ21_9BACL</name>
<proteinExistence type="predicted"/>
<protein>
    <submittedName>
        <fullName evidence="2">Uncharacterized protein</fullName>
    </submittedName>
</protein>
<reference evidence="2 3" key="1">
    <citation type="submission" date="2016-08" db="EMBL/GenBank/DDBJ databases">
        <title>Genome sequencing of Paenibacillus sp. TI45-13ar, isolated from Korean traditional nuruk.</title>
        <authorList>
            <person name="Kim S.-J."/>
        </authorList>
    </citation>
    <scope>NUCLEOTIDE SEQUENCE [LARGE SCALE GENOMIC DNA]</scope>
    <source>
        <strain evidence="2 3">TI45-13ar</strain>
    </source>
</reference>